<gene>
    <name evidence="7" type="ORF">B0A65_21015</name>
</gene>
<dbReference type="Pfam" id="PF08281">
    <property type="entry name" value="Sigma70_r4_2"/>
    <property type="match status" value="1"/>
</dbReference>
<dbReference type="InterPro" id="IPR014284">
    <property type="entry name" value="RNA_pol_sigma-70_dom"/>
</dbReference>
<proteinExistence type="inferred from homology"/>
<evidence type="ECO:0000256" key="3">
    <source>
        <dbReference type="ARBA" id="ARBA00023082"/>
    </source>
</evidence>
<comment type="caution">
    <text evidence="7">The sequence shown here is derived from an EMBL/GenBank/DDBJ whole genome shotgun (WGS) entry which is preliminary data.</text>
</comment>
<dbReference type="Gene3D" id="1.10.10.10">
    <property type="entry name" value="Winged helix-like DNA-binding domain superfamily/Winged helix DNA-binding domain"/>
    <property type="match status" value="1"/>
</dbReference>
<dbReference type="Proteomes" id="UP000198382">
    <property type="component" value="Unassembled WGS sequence"/>
</dbReference>
<dbReference type="Pfam" id="PF04542">
    <property type="entry name" value="Sigma70_r2"/>
    <property type="match status" value="1"/>
</dbReference>
<dbReference type="NCBIfam" id="TIGR02985">
    <property type="entry name" value="Sig70_bacteroi1"/>
    <property type="match status" value="1"/>
</dbReference>
<comment type="similarity">
    <text evidence="1">Belongs to the sigma-70 factor family. ECF subfamily.</text>
</comment>
<dbReference type="InterPro" id="IPR013249">
    <property type="entry name" value="RNA_pol_sigma70_r4_t2"/>
</dbReference>
<dbReference type="SUPFAM" id="SSF88659">
    <property type="entry name" value="Sigma3 and sigma4 domains of RNA polymerase sigma factors"/>
    <property type="match status" value="1"/>
</dbReference>
<feature type="domain" description="RNA polymerase sigma factor 70 region 4 type 2" evidence="6">
    <location>
        <begin position="142"/>
        <end position="187"/>
    </location>
</feature>
<dbReference type="InterPro" id="IPR014327">
    <property type="entry name" value="RNA_pol_sigma70_bacteroid"/>
</dbReference>
<dbReference type="InterPro" id="IPR039425">
    <property type="entry name" value="RNA_pol_sigma-70-like"/>
</dbReference>
<protein>
    <recommendedName>
        <fullName evidence="9">RNA polymerase sigma-70 factor, ECF subfamily</fullName>
    </recommendedName>
</protein>
<evidence type="ECO:0000313" key="7">
    <source>
        <dbReference type="EMBL" id="OXA75705.1"/>
    </source>
</evidence>
<evidence type="ECO:0000256" key="1">
    <source>
        <dbReference type="ARBA" id="ARBA00010641"/>
    </source>
</evidence>
<evidence type="ECO:0000256" key="4">
    <source>
        <dbReference type="ARBA" id="ARBA00023163"/>
    </source>
</evidence>
<dbReference type="InterPro" id="IPR013325">
    <property type="entry name" value="RNA_pol_sigma_r2"/>
</dbReference>
<organism evidence="7 8">
    <name type="scientific">Flavobacterium frigidimaris</name>
    <dbReference type="NCBI Taxonomy" id="262320"/>
    <lineage>
        <taxon>Bacteria</taxon>
        <taxon>Pseudomonadati</taxon>
        <taxon>Bacteroidota</taxon>
        <taxon>Flavobacteriia</taxon>
        <taxon>Flavobacteriales</taxon>
        <taxon>Flavobacteriaceae</taxon>
        <taxon>Flavobacterium</taxon>
    </lineage>
</organism>
<sequence length="219" mass="25238">MFIFGLELHLNSIKRPILIAKNNIDLEGFKNGDEIAVRKLYDTHYRSLCYFNQKIIQHAQEAEDISTEIFLKLLQKKKDFNSLPEIKAFLFTASKNACIDFLRKEKQQQKSNDQFSSRGEMNENLLEQEILTAKVLQAIYIEIENLPKQCKQVFKAIFIEGKSTAVIAEEMGISPQTVLNQKTKALKIIRSAVRQEDVYLSLLFIELLLSAFFKNESGL</sequence>
<evidence type="ECO:0000259" key="6">
    <source>
        <dbReference type="Pfam" id="PF08281"/>
    </source>
</evidence>
<evidence type="ECO:0000256" key="2">
    <source>
        <dbReference type="ARBA" id="ARBA00023015"/>
    </source>
</evidence>
<dbReference type="Gene3D" id="1.10.1740.10">
    <property type="match status" value="1"/>
</dbReference>
<evidence type="ECO:0008006" key="9">
    <source>
        <dbReference type="Google" id="ProtNLM"/>
    </source>
</evidence>
<keyword evidence="8" id="KW-1185">Reference proteome</keyword>
<accession>A0ABX4BKU9</accession>
<evidence type="ECO:0000313" key="8">
    <source>
        <dbReference type="Proteomes" id="UP000198382"/>
    </source>
</evidence>
<feature type="domain" description="RNA polymerase sigma-70 region 2" evidence="5">
    <location>
        <begin position="40"/>
        <end position="106"/>
    </location>
</feature>
<evidence type="ECO:0000259" key="5">
    <source>
        <dbReference type="Pfam" id="PF04542"/>
    </source>
</evidence>
<dbReference type="InterPro" id="IPR013324">
    <property type="entry name" value="RNA_pol_sigma_r3/r4-like"/>
</dbReference>
<keyword evidence="4" id="KW-0804">Transcription</keyword>
<dbReference type="PANTHER" id="PTHR43133:SF46">
    <property type="entry name" value="RNA POLYMERASE SIGMA-70 FACTOR ECF SUBFAMILY"/>
    <property type="match status" value="1"/>
</dbReference>
<dbReference type="PANTHER" id="PTHR43133">
    <property type="entry name" value="RNA POLYMERASE ECF-TYPE SIGMA FACTO"/>
    <property type="match status" value="1"/>
</dbReference>
<dbReference type="EMBL" id="MUGV01000043">
    <property type="protein sequence ID" value="OXA75705.1"/>
    <property type="molecule type" value="Genomic_DNA"/>
</dbReference>
<dbReference type="SUPFAM" id="SSF88946">
    <property type="entry name" value="Sigma2 domain of RNA polymerase sigma factors"/>
    <property type="match status" value="1"/>
</dbReference>
<name>A0ABX4BKU9_FLAFR</name>
<dbReference type="InterPro" id="IPR007627">
    <property type="entry name" value="RNA_pol_sigma70_r2"/>
</dbReference>
<keyword evidence="3" id="KW-0731">Sigma factor</keyword>
<dbReference type="NCBIfam" id="TIGR02937">
    <property type="entry name" value="sigma70-ECF"/>
    <property type="match status" value="1"/>
</dbReference>
<keyword evidence="2" id="KW-0805">Transcription regulation</keyword>
<dbReference type="InterPro" id="IPR036388">
    <property type="entry name" value="WH-like_DNA-bd_sf"/>
</dbReference>
<reference evidence="7 8" key="1">
    <citation type="submission" date="2016-11" db="EMBL/GenBank/DDBJ databases">
        <title>Whole genomes of Flavobacteriaceae.</title>
        <authorList>
            <person name="Stine C."/>
            <person name="Li C."/>
            <person name="Tadesse D."/>
        </authorList>
    </citation>
    <scope>NUCLEOTIDE SEQUENCE [LARGE SCALE GENOMIC DNA]</scope>
    <source>
        <strain evidence="7 8">DSM 15937</strain>
    </source>
</reference>